<dbReference type="Pfam" id="PF00249">
    <property type="entry name" value="Myb_DNA-binding"/>
    <property type="match status" value="1"/>
</dbReference>
<keyword evidence="3" id="KW-0238">DNA-binding</keyword>
<evidence type="ECO:0000313" key="8">
    <source>
        <dbReference type="EMBL" id="KAF3546229.1"/>
    </source>
</evidence>
<reference evidence="8 9" key="1">
    <citation type="journal article" date="2020" name="BMC Genomics">
        <title>Intraspecific diversification of the crop wild relative Brassica cretica Lam. using demographic model selection.</title>
        <authorList>
            <person name="Kioukis A."/>
            <person name="Michalopoulou V.A."/>
            <person name="Briers L."/>
            <person name="Pirintsos S."/>
            <person name="Studholme D.J."/>
            <person name="Pavlidis P."/>
            <person name="Sarris P.F."/>
        </authorList>
    </citation>
    <scope>NUCLEOTIDE SEQUENCE [LARGE SCALE GENOMIC DNA]</scope>
    <source>
        <strain evidence="9">cv. PFS-1207/04</strain>
    </source>
</reference>
<evidence type="ECO:0000256" key="4">
    <source>
        <dbReference type="ARBA" id="ARBA00023163"/>
    </source>
</evidence>
<dbReference type="PROSITE" id="PS51294">
    <property type="entry name" value="HTH_MYB"/>
    <property type="match status" value="1"/>
</dbReference>
<name>A0ABQ7C2Y2_BRACR</name>
<keyword evidence="9" id="KW-1185">Reference proteome</keyword>
<evidence type="ECO:0000256" key="1">
    <source>
        <dbReference type="ARBA" id="ARBA00004123"/>
    </source>
</evidence>
<organism evidence="8 9">
    <name type="scientific">Brassica cretica</name>
    <name type="common">Mustard</name>
    <dbReference type="NCBI Taxonomy" id="69181"/>
    <lineage>
        <taxon>Eukaryota</taxon>
        <taxon>Viridiplantae</taxon>
        <taxon>Streptophyta</taxon>
        <taxon>Embryophyta</taxon>
        <taxon>Tracheophyta</taxon>
        <taxon>Spermatophyta</taxon>
        <taxon>Magnoliopsida</taxon>
        <taxon>eudicotyledons</taxon>
        <taxon>Gunneridae</taxon>
        <taxon>Pentapetalae</taxon>
        <taxon>rosids</taxon>
        <taxon>malvids</taxon>
        <taxon>Brassicales</taxon>
        <taxon>Brassicaceae</taxon>
        <taxon>Brassiceae</taxon>
        <taxon>Brassica</taxon>
    </lineage>
</organism>
<accession>A0ABQ7C2Y2</accession>
<dbReference type="InterPro" id="IPR009057">
    <property type="entry name" value="Homeodomain-like_sf"/>
</dbReference>
<evidence type="ECO:0000256" key="6">
    <source>
        <dbReference type="SAM" id="MobiDB-lite"/>
    </source>
</evidence>
<protein>
    <recommendedName>
        <fullName evidence="7">HTH myb-type domain-containing protein</fullName>
    </recommendedName>
</protein>
<keyword evidence="5" id="KW-0539">Nucleus</keyword>
<dbReference type="EMBL" id="QGKV02000832">
    <property type="protein sequence ID" value="KAF3546229.1"/>
    <property type="molecule type" value="Genomic_DNA"/>
</dbReference>
<feature type="region of interest" description="Disordered" evidence="6">
    <location>
        <begin position="106"/>
        <end position="138"/>
    </location>
</feature>
<keyword evidence="4" id="KW-0804">Transcription</keyword>
<evidence type="ECO:0000259" key="7">
    <source>
        <dbReference type="PROSITE" id="PS51294"/>
    </source>
</evidence>
<dbReference type="Gene3D" id="1.10.10.60">
    <property type="entry name" value="Homeodomain-like"/>
    <property type="match status" value="1"/>
</dbReference>
<dbReference type="SUPFAM" id="SSF46689">
    <property type="entry name" value="Homeodomain-like"/>
    <property type="match status" value="1"/>
</dbReference>
<sequence>MPTRFNTFDVNVVVRSCYELNLTQTKLVLIRGCHIFIVTCLPLFLEGLDKYGKGDWKNISRKIVMTKTPMQVASHAQKYILRQEAKEKAKKRSSIHDITLIDHAANNVAAPRSDLDSTMGQPPSDQQVPQEHHHSDEDYLIEKMYT</sequence>
<dbReference type="CDD" id="cd00167">
    <property type="entry name" value="SANT"/>
    <property type="match status" value="1"/>
</dbReference>
<dbReference type="InterPro" id="IPR017930">
    <property type="entry name" value="Myb_dom"/>
</dbReference>
<evidence type="ECO:0000256" key="2">
    <source>
        <dbReference type="ARBA" id="ARBA00023015"/>
    </source>
</evidence>
<dbReference type="InterPro" id="IPR052245">
    <property type="entry name" value="Plant_Stress_Dev_TF"/>
</dbReference>
<dbReference type="NCBIfam" id="TIGR01557">
    <property type="entry name" value="myb_SHAQKYF"/>
    <property type="match status" value="1"/>
</dbReference>
<proteinExistence type="predicted"/>
<dbReference type="InterPro" id="IPR006447">
    <property type="entry name" value="Myb_dom_plants"/>
</dbReference>
<feature type="domain" description="HTH myb-type" evidence="7">
    <location>
        <begin position="43"/>
        <end position="84"/>
    </location>
</feature>
<keyword evidence="2" id="KW-0805">Transcription regulation</keyword>
<dbReference type="PANTHER" id="PTHR44191:SF36">
    <property type="entry name" value="HOMEODOMAIN-LIKE SUPERFAMILY PROTEIN"/>
    <property type="match status" value="1"/>
</dbReference>
<dbReference type="Proteomes" id="UP000266723">
    <property type="component" value="Unassembled WGS sequence"/>
</dbReference>
<gene>
    <name evidence="8" type="ORF">DY000_02003892</name>
</gene>
<dbReference type="InterPro" id="IPR001005">
    <property type="entry name" value="SANT/Myb"/>
</dbReference>
<dbReference type="PANTHER" id="PTHR44191">
    <property type="entry name" value="TRANSCRIPTION FACTOR KUA1"/>
    <property type="match status" value="1"/>
</dbReference>
<comment type="subcellular location">
    <subcellularLocation>
        <location evidence="1">Nucleus</location>
    </subcellularLocation>
</comment>
<evidence type="ECO:0000313" key="9">
    <source>
        <dbReference type="Proteomes" id="UP000266723"/>
    </source>
</evidence>
<evidence type="ECO:0000256" key="5">
    <source>
        <dbReference type="ARBA" id="ARBA00023242"/>
    </source>
</evidence>
<feature type="compositionally biased region" description="Polar residues" evidence="6">
    <location>
        <begin position="116"/>
        <end position="129"/>
    </location>
</feature>
<comment type="caution">
    <text evidence="8">The sequence shown here is derived from an EMBL/GenBank/DDBJ whole genome shotgun (WGS) entry which is preliminary data.</text>
</comment>
<evidence type="ECO:0000256" key="3">
    <source>
        <dbReference type="ARBA" id="ARBA00023125"/>
    </source>
</evidence>